<evidence type="ECO:0000313" key="3">
    <source>
        <dbReference type="Proteomes" id="UP000502996"/>
    </source>
</evidence>
<feature type="chain" id="PRO_5026219807" description="Secreted protein" evidence="1">
    <location>
        <begin position="28"/>
        <end position="237"/>
    </location>
</feature>
<feature type="signal peptide" evidence="1">
    <location>
        <begin position="1"/>
        <end position="27"/>
    </location>
</feature>
<sequence length="237" mass="23983">MNKLVLPAALAAAALVLPLAPTAPASAASPSVLAKVAMAKAVRKLDKYAAAHAGGVPADAQGVKLVAKKAPKGVTFTYRSVAGTAPGYCASAGAPGMPGGRRWFHDSWTGKTWRTTAAAAAKGGGACGAVADQPDAGDAKAEMKAAVNDAWDVSDAIDEYYDGDDVDALPTLVDDAWLGGQGLTLTPGSHVTGYQVQGEDADSYRFCVVRDSGAWATYDDDEVDVVGSGTSGAACTY</sequence>
<evidence type="ECO:0000256" key="1">
    <source>
        <dbReference type="SAM" id="SignalP"/>
    </source>
</evidence>
<accession>A0A6G6WJT2</accession>
<evidence type="ECO:0000313" key="2">
    <source>
        <dbReference type="EMBL" id="QIG45489.1"/>
    </source>
</evidence>
<keyword evidence="1" id="KW-0732">Signal</keyword>
<dbReference type="Proteomes" id="UP000502996">
    <property type="component" value="Chromosome"/>
</dbReference>
<keyword evidence="3" id="KW-1185">Reference proteome</keyword>
<organism evidence="2 3">
    <name type="scientific">Nocardioides anomalus</name>
    <dbReference type="NCBI Taxonomy" id="2712223"/>
    <lineage>
        <taxon>Bacteria</taxon>
        <taxon>Bacillati</taxon>
        <taxon>Actinomycetota</taxon>
        <taxon>Actinomycetes</taxon>
        <taxon>Propionibacteriales</taxon>
        <taxon>Nocardioidaceae</taxon>
        <taxon>Nocardioides</taxon>
    </lineage>
</organism>
<gene>
    <name evidence="2" type="ORF">G5V58_24525</name>
</gene>
<proteinExistence type="predicted"/>
<dbReference type="AlphaFoldDB" id="A0A6G6WJT2"/>
<dbReference type="KEGG" id="nano:G5V58_24525"/>
<protein>
    <recommendedName>
        <fullName evidence="4">Secreted protein</fullName>
    </recommendedName>
</protein>
<dbReference type="RefSeq" id="WP_165238117.1">
    <property type="nucleotide sequence ID" value="NZ_CP049257.1"/>
</dbReference>
<reference evidence="2 3" key="1">
    <citation type="submission" date="2020-02" db="EMBL/GenBank/DDBJ databases">
        <title>Full genome sequence of Nocardioides sp. R-3366.</title>
        <authorList>
            <person name="Im W.-T."/>
        </authorList>
    </citation>
    <scope>NUCLEOTIDE SEQUENCE [LARGE SCALE GENOMIC DNA]</scope>
    <source>
        <strain evidence="2 3">R-3366</strain>
    </source>
</reference>
<evidence type="ECO:0008006" key="4">
    <source>
        <dbReference type="Google" id="ProtNLM"/>
    </source>
</evidence>
<name>A0A6G6WJT2_9ACTN</name>
<dbReference type="EMBL" id="CP049257">
    <property type="protein sequence ID" value="QIG45489.1"/>
    <property type="molecule type" value="Genomic_DNA"/>
</dbReference>